<dbReference type="AlphaFoldDB" id="A0A5J4U9L2"/>
<name>A0A5J4U9L2_9EUKA</name>
<accession>A0A5J4U9L2</accession>
<feature type="non-terminal residue" evidence="1">
    <location>
        <position position="1"/>
    </location>
</feature>
<evidence type="ECO:0000313" key="2">
    <source>
        <dbReference type="Proteomes" id="UP000324800"/>
    </source>
</evidence>
<dbReference type="EMBL" id="SNRW01019431">
    <property type="protein sequence ID" value="KAA6366385.1"/>
    <property type="molecule type" value="Genomic_DNA"/>
</dbReference>
<protein>
    <submittedName>
        <fullName evidence="1">Uncharacterized protein</fullName>
    </submittedName>
</protein>
<reference evidence="1 2" key="1">
    <citation type="submission" date="2019-03" db="EMBL/GenBank/DDBJ databases">
        <title>Single cell metagenomics reveals metabolic interactions within the superorganism composed of flagellate Streblomastix strix and complex community of Bacteroidetes bacteria on its surface.</title>
        <authorList>
            <person name="Treitli S.C."/>
            <person name="Kolisko M."/>
            <person name="Husnik F."/>
            <person name="Keeling P."/>
            <person name="Hampl V."/>
        </authorList>
    </citation>
    <scope>NUCLEOTIDE SEQUENCE [LARGE SCALE GENOMIC DNA]</scope>
    <source>
        <strain evidence="1">ST1C</strain>
    </source>
</reference>
<comment type="caution">
    <text evidence="1">The sequence shown here is derived from an EMBL/GenBank/DDBJ whole genome shotgun (WGS) entry which is preliminary data.</text>
</comment>
<gene>
    <name evidence="1" type="ORF">EZS28_038086</name>
</gene>
<organism evidence="1 2">
    <name type="scientific">Streblomastix strix</name>
    <dbReference type="NCBI Taxonomy" id="222440"/>
    <lineage>
        <taxon>Eukaryota</taxon>
        <taxon>Metamonada</taxon>
        <taxon>Preaxostyla</taxon>
        <taxon>Oxymonadida</taxon>
        <taxon>Streblomastigidae</taxon>
        <taxon>Streblomastix</taxon>
    </lineage>
</organism>
<evidence type="ECO:0000313" key="1">
    <source>
        <dbReference type="EMBL" id="KAA6366385.1"/>
    </source>
</evidence>
<sequence>QVQEPRNVNGRLTDSPRTALTRRIAQNSQQLWNKVSSQRKDQNLFTPIDHPELSINMNQQQFNAHRSIWACRSYTLRYIGLKASGENHRGFGESHLNVSAFIQRPARHEYLTVNDWKAF</sequence>
<proteinExistence type="predicted"/>
<dbReference type="Proteomes" id="UP000324800">
    <property type="component" value="Unassembled WGS sequence"/>
</dbReference>